<protein>
    <submittedName>
        <fullName evidence="1">Uncharacterized protein</fullName>
    </submittedName>
</protein>
<sequence length="201" mass="21221">MDKSIVERLKTLVAKFDTTEAPAAFADVTLADGTVLSYEGDMPVVGASVMFTDMAGVKGVAPDGEYQLPDGTLISVAGGLITELGTWVMEPGAEGMEAAAADAELKALLDKLFGEMEKIAPLTEKITALEAQNAELKSAIAAFDSTKKLAEDTFNIVEKLAAEPSVEPTKTATSGASSFSSMKTMKEIADAAKQIRRDFKY</sequence>
<reference evidence="1" key="1">
    <citation type="submission" date="2020-05" db="EMBL/GenBank/DDBJ databases">
        <authorList>
            <person name="Chiriac C."/>
            <person name="Salcher M."/>
            <person name="Ghai R."/>
            <person name="Kavagutti S V."/>
        </authorList>
    </citation>
    <scope>NUCLEOTIDE SEQUENCE</scope>
</reference>
<accession>A0A6J5SXA2</accession>
<gene>
    <name evidence="1" type="ORF">UFOVP1624_15</name>
</gene>
<organism evidence="1">
    <name type="scientific">uncultured Caudovirales phage</name>
    <dbReference type="NCBI Taxonomy" id="2100421"/>
    <lineage>
        <taxon>Viruses</taxon>
        <taxon>Duplodnaviria</taxon>
        <taxon>Heunggongvirae</taxon>
        <taxon>Uroviricota</taxon>
        <taxon>Caudoviricetes</taxon>
        <taxon>Peduoviridae</taxon>
        <taxon>Maltschvirus</taxon>
        <taxon>Maltschvirus maltsch</taxon>
    </lineage>
</organism>
<dbReference type="EMBL" id="LR797499">
    <property type="protein sequence ID" value="CAB4219899.1"/>
    <property type="molecule type" value="Genomic_DNA"/>
</dbReference>
<name>A0A6J5SXA2_9CAUD</name>
<proteinExistence type="predicted"/>
<evidence type="ECO:0000313" key="1">
    <source>
        <dbReference type="EMBL" id="CAB4219899.1"/>
    </source>
</evidence>